<dbReference type="InterPro" id="IPR023485">
    <property type="entry name" value="Ptyr_pPase"/>
</dbReference>
<feature type="domain" description="Phosphotyrosine protein phosphatase I" evidence="6">
    <location>
        <begin position="2"/>
        <end position="149"/>
    </location>
</feature>
<sequence length="153" mass="16206">MPSVLFVCLGNICRSPLAEGALRHLAARDGVAVTVDSAGTGGWHVGEAPDPRAQAVARRHGVEIGTLRGRQVTAGDFRRFDHVVALDHDNLAALRRLRPADGGALLSLLLDHVPGRQGQAVADPYYGGERDFEIAWADVCAGAEGLLRLIRGA</sequence>
<dbReference type="InterPro" id="IPR017867">
    <property type="entry name" value="Tyr_phospatase_low_mol_wt"/>
</dbReference>
<dbReference type="OrthoDB" id="9784339at2"/>
<accession>A0A317EGK6</accession>
<feature type="active site" description="Nucleophile" evidence="5">
    <location>
        <position position="8"/>
    </location>
</feature>
<evidence type="ECO:0000256" key="2">
    <source>
        <dbReference type="ARBA" id="ARBA00013064"/>
    </source>
</evidence>
<dbReference type="PANTHER" id="PTHR11717:SF7">
    <property type="entry name" value="LOW MOLECULAR WEIGHT PHOSPHOTYROSINE PROTEIN PHOSPHATASE"/>
    <property type="match status" value="1"/>
</dbReference>
<comment type="caution">
    <text evidence="7">The sequence shown here is derived from an EMBL/GenBank/DDBJ whole genome shotgun (WGS) entry which is preliminary data.</text>
</comment>
<feature type="active site" evidence="5">
    <location>
        <position position="14"/>
    </location>
</feature>
<dbReference type="SUPFAM" id="SSF52788">
    <property type="entry name" value="Phosphotyrosine protein phosphatases I"/>
    <property type="match status" value="1"/>
</dbReference>
<protein>
    <recommendedName>
        <fullName evidence="2">protein-tyrosine-phosphatase</fullName>
        <ecNumber evidence="2">3.1.3.48</ecNumber>
    </recommendedName>
</protein>
<feature type="active site" description="Proton donor" evidence="5">
    <location>
        <position position="123"/>
    </location>
</feature>
<dbReference type="EMBL" id="QGLE01000001">
    <property type="protein sequence ID" value="PWR25989.1"/>
    <property type="molecule type" value="Genomic_DNA"/>
</dbReference>
<name>A0A317EGK6_9PROT</name>
<evidence type="ECO:0000256" key="5">
    <source>
        <dbReference type="PIRSR" id="PIRSR617867-1"/>
    </source>
</evidence>
<dbReference type="SMART" id="SM00226">
    <property type="entry name" value="LMWPc"/>
    <property type="match status" value="1"/>
</dbReference>
<gene>
    <name evidence="7" type="ORF">DKG74_03310</name>
</gene>
<dbReference type="InterPro" id="IPR036196">
    <property type="entry name" value="Ptyr_pPase_sf"/>
</dbReference>
<dbReference type="AlphaFoldDB" id="A0A317EGK6"/>
<evidence type="ECO:0000256" key="4">
    <source>
        <dbReference type="ARBA" id="ARBA00022912"/>
    </source>
</evidence>
<keyword evidence="4" id="KW-0904">Protein phosphatase</keyword>
<dbReference type="Pfam" id="PF01451">
    <property type="entry name" value="LMWPc"/>
    <property type="match status" value="1"/>
</dbReference>
<dbReference type="InterPro" id="IPR050438">
    <property type="entry name" value="LMW_PTPase"/>
</dbReference>
<organism evidence="7 8">
    <name type="scientific">Zavarzinia aquatilis</name>
    <dbReference type="NCBI Taxonomy" id="2211142"/>
    <lineage>
        <taxon>Bacteria</taxon>
        <taxon>Pseudomonadati</taxon>
        <taxon>Pseudomonadota</taxon>
        <taxon>Alphaproteobacteria</taxon>
        <taxon>Rhodospirillales</taxon>
        <taxon>Zavarziniaceae</taxon>
        <taxon>Zavarzinia</taxon>
    </lineage>
</organism>
<reference evidence="7 8" key="1">
    <citation type="submission" date="2018-05" db="EMBL/GenBank/DDBJ databases">
        <title>Zavarzinia sp. HR-AS.</title>
        <authorList>
            <person name="Lee Y."/>
            <person name="Jeon C.O."/>
        </authorList>
    </citation>
    <scope>NUCLEOTIDE SEQUENCE [LARGE SCALE GENOMIC DNA]</scope>
    <source>
        <strain evidence="7 8">HR-AS</strain>
    </source>
</reference>
<evidence type="ECO:0000313" key="8">
    <source>
        <dbReference type="Proteomes" id="UP000245461"/>
    </source>
</evidence>
<dbReference type="Proteomes" id="UP000245461">
    <property type="component" value="Unassembled WGS sequence"/>
</dbReference>
<dbReference type="CDD" id="cd16343">
    <property type="entry name" value="LMWPTP"/>
    <property type="match status" value="1"/>
</dbReference>
<dbReference type="PANTHER" id="PTHR11717">
    <property type="entry name" value="LOW MOLECULAR WEIGHT PROTEIN TYROSINE PHOSPHATASE"/>
    <property type="match status" value="1"/>
</dbReference>
<dbReference type="GO" id="GO:0004725">
    <property type="term" value="F:protein tyrosine phosphatase activity"/>
    <property type="evidence" value="ECO:0007669"/>
    <property type="project" value="UniProtKB-EC"/>
</dbReference>
<dbReference type="EC" id="3.1.3.48" evidence="2"/>
<comment type="similarity">
    <text evidence="1">Belongs to the low molecular weight phosphotyrosine protein phosphatase family.</text>
</comment>
<dbReference type="RefSeq" id="WP_109902527.1">
    <property type="nucleotide sequence ID" value="NZ_QGLE01000001.1"/>
</dbReference>
<keyword evidence="3" id="KW-0378">Hydrolase</keyword>
<dbReference type="Gene3D" id="3.40.50.2300">
    <property type="match status" value="1"/>
</dbReference>
<evidence type="ECO:0000259" key="6">
    <source>
        <dbReference type="SMART" id="SM00226"/>
    </source>
</evidence>
<keyword evidence="8" id="KW-1185">Reference proteome</keyword>
<evidence type="ECO:0000256" key="1">
    <source>
        <dbReference type="ARBA" id="ARBA00011063"/>
    </source>
</evidence>
<evidence type="ECO:0000256" key="3">
    <source>
        <dbReference type="ARBA" id="ARBA00022801"/>
    </source>
</evidence>
<evidence type="ECO:0000313" key="7">
    <source>
        <dbReference type="EMBL" id="PWR25989.1"/>
    </source>
</evidence>
<dbReference type="PRINTS" id="PR00719">
    <property type="entry name" value="LMWPTPASE"/>
</dbReference>
<proteinExistence type="inferred from homology"/>